<feature type="transmembrane region" description="Helical" evidence="2">
    <location>
        <begin position="131"/>
        <end position="152"/>
    </location>
</feature>
<keyword evidence="2" id="KW-0812">Transmembrane</keyword>
<reference evidence="4 5" key="1">
    <citation type="submission" date="2018-03" db="EMBL/GenBank/DDBJ databases">
        <title>Genomic Encyclopedia of Archaeal and Bacterial Type Strains, Phase II (KMG-II): from individual species to whole genera.</title>
        <authorList>
            <person name="Goeker M."/>
        </authorList>
    </citation>
    <scope>NUCLEOTIDE SEQUENCE [LARGE SCALE GENOMIC DNA]</scope>
    <source>
        <strain evidence="4 5">DSM 19711</strain>
    </source>
</reference>
<dbReference type="Gene3D" id="3.30.70.270">
    <property type="match status" value="1"/>
</dbReference>
<keyword evidence="2" id="KW-1133">Transmembrane helix</keyword>
<proteinExistence type="predicted"/>
<sequence>MVNRSRGHLPGGGDEPPAPVAGQSTQRLPVLVAVALGVAVVVAVVWWLLPAEAVLAPWWTQVLGWPAILLVRSDLVQRALGGGRLDNRVWLRVALGGTLFALVLAPTGMGFLFPLYAVLVASVHLQWTGPGAWRASVTVTVLLSALLQLLVVRGLLPTLLPGTAGVMVMGTAVVASVAVAVNIALLAREREAGAAALERERRAHHAELLHAATHDALTGQLNRTGFQQAYDEMTGEQELAVLYVDLDRFKAVNDEHGHAAGDRLLRLATQRLTAHLRPGDRVARLGGDEFAVLVAGADRPVVAALARRAAAALEEPFDLGCAVVRISASIGVAHRDDCADGREDVSLEQVLHAADGDMYRVKALRSRRREGGGLTTTS</sequence>
<organism evidence="4 5">
    <name type="scientific">Kineococcus rhizosphaerae</name>
    <dbReference type="NCBI Taxonomy" id="559628"/>
    <lineage>
        <taxon>Bacteria</taxon>
        <taxon>Bacillati</taxon>
        <taxon>Actinomycetota</taxon>
        <taxon>Actinomycetes</taxon>
        <taxon>Kineosporiales</taxon>
        <taxon>Kineosporiaceae</taxon>
        <taxon>Kineococcus</taxon>
    </lineage>
</organism>
<dbReference type="Proteomes" id="UP000238083">
    <property type="component" value="Unassembled WGS sequence"/>
</dbReference>
<keyword evidence="2" id="KW-0472">Membrane</keyword>
<comment type="caution">
    <text evidence="4">The sequence shown here is derived from an EMBL/GenBank/DDBJ whole genome shotgun (WGS) entry which is preliminary data.</text>
</comment>
<dbReference type="SMART" id="SM00267">
    <property type="entry name" value="GGDEF"/>
    <property type="match status" value="1"/>
</dbReference>
<feature type="domain" description="GGDEF" evidence="3">
    <location>
        <begin position="237"/>
        <end position="378"/>
    </location>
</feature>
<dbReference type="Pfam" id="PF00990">
    <property type="entry name" value="GGDEF"/>
    <property type="match status" value="1"/>
</dbReference>
<dbReference type="SUPFAM" id="SSF55073">
    <property type="entry name" value="Nucleotide cyclase"/>
    <property type="match status" value="1"/>
</dbReference>
<dbReference type="AlphaFoldDB" id="A0A2T0QZY0"/>
<keyword evidence="5" id="KW-1185">Reference proteome</keyword>
<evidence type="ECO:0000256" key="2">
    <source>
        <dbReference type="SAM" id="Phobius"/>
    </source>
</evidence>
<accession>A0A2T0QZY0</accession>
<dbReference type="InterPro" id="IPR029787">
    <property type="entry name" value="Nucleotide_cyclase"/>
</dbReference>
<dbReference type="InterPro" id="IPR052155">
    <property type="entry name" value="Biofilm_reg_signaling"/>
</dbReference>
<feature type="transmembrane region" description="Helical" evidence="2">
    <location>
        <begin position="28"/>
        <end position="49"/>
    </location>
</feature>
<evidence type="ECO:0000256" key="1">
    <source>
        <dbReference type="SAM" id="MobiDB-lite"/>
    </source>
</evidence>
<evidence type="ECO:0000259" key="3">
    <source>
        <dbReference type="PROSITE" id="PS50887"/>
    </source>
</evidence>
<evidence type="ECO:0000313" key="4">
    <source>
        <dbReference type="EMBL" id="PRY12244.1"/>
    </source>
</evidence>
<name>A0A2T0QZY0_9ACTN</name>
<dbReference type="NCBIfam" id="TIGR00254">
    <property type="entry name" value="GGDEF"/>
    <property type="match status" value="1"/>
</dbReference>
<gene>
    <name evidence="4" type="ORF">CLV37_111201</name>
</gene>
<dbReference type="InterPro" id="IPR000160">
    <property type="entry name" value="GGDEF_dom"/>
</dbReference>
<dbReference type="PROSITE" id="PS50887">
    <property type="entry name" value="GGDEF"/>
    <property type="match status" value="1"/>
</dbReference>
<dbReference type="CDD" id="cd01949">
    <property type="entry name" value="GGDEF"/>
    <property type="match status" value="1"/>
</dbReference>
<feature type="transmembrane region" description="Helical" evidence="2">
    <location>
        <begin position="164"/>
        <end position="187"/>
    </location>
</feature>
<dbReference type="PANTHER" id="PTHR44757:SF2">
    <property type="entry name" value="BIOFILM ARCHITECTURE MAINTENANCE PROTEIN MBAA"/>
    <property type="match status" value="1"/>
</dbReference>
<feature type="region of interest" description="Disordered" evidence="1">
    <location>
        <begin position="1"/>
        <end position="20"/>
    </location>
</feature>
<dbReference type="EMBL" id="PVZF01000011">
    <property type="protein sequence ID" value="PRY12244.1"/>
    <property type="molecule type" value="Genomic_DNA"/>
</dbReference>
<feature type="transmembrane region" description="Helical" evidence="2">
    <location>
        <begin position="93"/>
        <end position="119"/>
    </location>
</feature>
<dbReference type="InterPro" id="IPR043128">
    <property type="entry name" value="Rev_trsase/Diguanyl_cyclase"/>
</dbReference>
<protein>
    <submittedName>
        <fullName evidence="4">Diguanylate cyclase (GGDEF)-like protein</fullName>
    </submittedName>
</protein>
<dbReference type="PANTHER" id="PTHR44757">
    <property type="entry name" value="DIGUANYLATE CYCLASE DGCP"/>
    <property type="match status" value="1"/>
</dbReference>
<evidence type="ECO:0000313" key="5">
    <source>
        <dbReference type="Proteomes" id="UP000238083"/>
    </source>
</evidence>